<sequence>MLHNNASARNRLAMVSALVVILLGSFGCAGQNWVIDTVREMDKDLVARVGQIETTSAAEKTRVDQQLTEVRGIGTDARNRADEAGRVAQVASQKADTAAQKADAATQKADAAIQKADAATQKADAVDGRLTRAMANRLKRTQVQQADVTFKTGKSVLHENGQEVIMGILKVLADNPTYTVDIVGYTDSVGKADSNLILSWRREEAVRRFMVERGVELNRFSFTGVGAERSGDDAQDALKREKNRRVTITVFKPDDN</sequence>
<evidence type="ECO:0000259" key="4">
    <source>
        <dbReference type="PROSITE" id="PS51123"/>
    </source>
</evidence>
<organism evidence="5 6">
    <name type="scientific">Candidatus Methylomirabilis tolerans</name>
    <dbReference type="NCBI Taxonomy" id="3123416"/>
    <lineage>
        <taxon>Bacteria</taxon>
        <taxon>Candidatus Methylomirabilota</taxon>
        <taxon>Candidatus Methylomirabilia</taxon>
        <taxon>Candidatus Methylomirabilales</taxon>
        <taxon>Candidatus Methylomirabilaceae</taxon>
        <taxon>Candidatus Methylomirabilis</taxon>
    </lineage>
</organism>
<feature type="domain" description="OmpA-like" evidence="4">
    <location>
        <begin position="137"/>
        <end position="254"/>
    </location>
</feature>
<dbReference type="Proteomes" id="UP001197609">
    <property type="component" value="Unassembled WGS sequence"/>
</dbReference>
<dbReference type="PROSITE" id="PS51123">
    <property type="entry name" value="OMPA_2"/>
    <property type="match status" value="1"/>
</dbReference>
<dbReference type="GO" id="GO:0009279">
    <property type="term" value="C:cell outer membrane"/>
    <property type="evidence" value="ECO:0007669"/>
    <property type="project" value="UniProtKB-SubCell"/>
</dbReference>
<dbReference type="InterPro" id="IPR021793">
    <property type="entry name" value="Oprl"/>
</dbReference>
<accession>A0AAJ1AHP0</accession>
<protein>
    <submittedName>
        <fullName evidence="5">OmpA family protein</fullName>
    </submittedName>
</protein>
<comment type="caution">
    <text evidence="5">The sequence shown here is derived from an EMBL/GenBank/DDBJ whole genome shotgun (WGS) entry which is preliminary data.</text>
</comment>
<evidence type="ECO:0000313" key="6">
    <source>
        <dbReference type="Proteomes" id="UP001197609"/>
    </source>
</evidence>
<evidence type="ECO:0000313" key="5">
    <source>
        <dbReference type="EMBL" id="MBZ0159954.1"/>
    </source>
</evidence>
<dbReference type="EMBL" id="JAIOIU010000090">
    <property type="protein sequence ID" value="MBZ0159954.1"/>
    <property type="molecule type" value="Genomic_DNA"/>
</dbReference>
<dbReference type="CDD" id="cd07185">
    <property type="entry name" value="OmpA_C-like"/>
    <property type="match status" value="1"/>
</dbReference>
<dbReference type="AlphaFoldDB" id="A0AAJ1AHP0"/>
<keyword evidence="2 3" id="KW-0472">Membrane</keyword>
<dbReference type="InterPro" id="IPR050330">
    <property type="entry name" value="Bact_OuterMem_StrucFunc"/>
</dbReference>
<evidence type="ECO:0000256" key="1">
    <source>
        <dbReference type="ARBA" id="ARBA00004442"/>
    </source>
</evidence>
<proteinExistence type="predicted"/>
<dbReference type="InterPro" id="IPR036737">
    <property type="entry name" value="OmpA-like_sf"/>
</dbReference>
<dbReference type="Gene3D" id="3.30.1330.60">
    <property type="entry name" value="OmpA-like domain"/>
    <property type="match status" value="1"/>
</dbReference>
<evidence type="ECO:0000256" key="2">
    <source>
        <dbReference type="ARBA" id="ARBA00023136"/>
    </source>
</evidence>
<name>A0AAJ1AHP0_9BACT</name>
<comment type="subcellular location">
    <subcellularLocation>
        <location evidence="1">Cell outer membrane</location>
    </subcellularLocation>
</comment>
<reference evidence="5 6" key="1">
    <citation type="journal article" date="2021" name="bioRxiv">
        <title>Unraveling nitrogen, sulfur and carbon metabolic pathways and microbial community transcriptional responses to substrate deprivation and toxicity stresses in a bioreactor mimicking anoxic brackish coastal sediment conditions.</title>
        <authorList>
            <person name="Martins P.D."/>
            <person name="Echeveste M.J."/>
            <person name="Arshad A."/>
            <person name="Kurth J."/>
            <person name="Ouboter H."/>
            <person name="Jetten M.S.M."/>
            <person name="Welte C.U."/>
        </authorList>
    </citation>
    <scope>NUCLEOTIDE SEQUENCE [LARGE SCALE GENOMIC DNA]</scope>
    <source>
        <strain evidence="5">MAG_38</strain>
    </source>
</reference>
<dbReference type="Pfam" id="PF00691">
    <property type="entry name" value="OmpA"/>
    <property type="match status" value="1"/>
</dbReference>
<gene>
    <name evidence="5" type="ORF">K8G79_07455</name>
</gene>
<dbReference type="PANTHER" id="PTHR30329">
    <property type="entry name" value="STATOR ELEMENT OF FLAGELLAR MOTOR COMPLEX"/>
    <property type="match status" value="1"/>
</dbReference>
<dbReference type="Pfam" id="PF11839">
    <property type="entry name" value="Alanine_zipper"/>
    <property type="match status" value="1"/>
</dbReference>
<evidence type="ECO:0000256" key="3">
    <source>
        <dbReference type="PROSITE-ProRule" id="PRU00473"/>
    </source>
</evidence>
<dbReference type="InterPro" id="IPR006665">
    <property type="entry name" value="OmpA-like"/>
</dbReference>
<dbReference type="SUPFAM" id="SSF103088">
    <property type="entry name" value="OmpA-like"/>
    <property type="match status" value="1"/>
</dbReference>
<dbReference type="InterPro" id="IPR006664">
    <property type="entry name" value="OMP_bac"/>
</dbReference>
<dbReference type="PRINTS" id="PR01021">
    <property type="entry name" value="OMPADOMAIN"/>
</dbReference>
<dbReference type="PANTHER" id="PTHR30329:SF20">
    <property type="entry name" value="EXPORTED PROTEIN"/>
    <property type="match status" value="1"/>
</dbReference>